<name>A0ABU4UBK3_9GAMM</name>
<dbReference type="EMBL" id="JAXARY010000004">
    <property type="protein sequence ID" value="MDX8126816.1"/>
    <property type="molecule type" value="Genomic_DNA"/>
</dbReference>
<organism evidence="1 2">
    <name type="scientific">Methylomonas defluvii</name>
    <dbReference type="NCBI Taxonomy" id="3045149"/>
    <lineage>
        <taxon>Bacteria</taxon>
        <taxon>Pseudomonadati</taxon>
        <taxon>Pseudomonadota</taxon>
        <taxon>Gammaproteobacteria</taxon>
        <taxon>Methylococcales</taxon>
        <taxon>Methylococcaceae</taxon>
        <taxon>Methylomonas</taxon>
    </lineage>
</organism>
<reference evidence="1 2" key="1">
    <citation type="submission" date="2023-11" db="EMBL/GenBank/DDBJ databases">
        <authorList>
            <person name="Ouyang M.-Y."/>
        </authorList>
    </citation>
    <scope>NUCLEOTIDE SEQUENCE [LARGE SCALE GENOMIC DNA]</scope>
    <source>
        <strain evidence="1 2">OY6</strain>
    </source>
</reference>
<gene>
    <name evidence="1" type="ORF">QLH52_05950</name>
</gene>
<keyword evidence="2" id="KW-1185">Reference proteome</keyword>
<protein>
    <submittedName>
        <fullName evidence="1">Uncharacterized protein</fullName>
    </submittedName>
</protein>
<sequence length="113" mass="12668">MFSVSYYFNPDTPLSDLEVNSSHPHRVLNGGGSGCANDYPDELWARAQQRHAELLLFAQNCQNKPTVRFEWKKGWPAGHVVCEGSFCSLDGHPDEISLPIIPSDKTPRVRIES</sequence>
<evidence type="ECO:0000313" key="1">
    <source>
        <dbReference type="EMBL" id="MDX8126816.1"/>
    </source>
</evidence>
<accession>A0ABU4UBK3</accession>
<dbReference type="RefSeq" id="WP_157770369.1">
    <property type="nucleotide sequence ID" value="NZ_JAXARY010000004.1"/>
</dbReference>
<evidence type="ECO:0000313" key="2">
    <source>
        <dbReference type="Proteomes" id="UP001284537"/>
    </source>
</evidence>
<comment type="caution">
    <text evidence="1">The sequence shown here is derived from an EMBL/GenBank/DDBJ whole genome shotgun (WGS) entry which is preliminary data.</text>
</comment>
<proteinExistence type="predicted"/>
<dbReference type="Proteomes" id="UP001284537">
    <property type="component" value="Unassembled WGS sequence"/>
</dbReference>